<feature type="region of interest" description="Disordered" evidence="15">
    <location>
        <begin position="1559"/>
        <end position="1584"/>
    </location>
</feature>
<dbReference type="Gene3D" id="1.10.510.10">
    <property type="entry name" value="Transferase(Phosphotransferase) domain 1"/>
    <property type="match status" value="1"/>
</dbReference>
<dbReference type="GO" id="GO:0016579">
    <property type="term" value="P:protein deubiquitination"/>
    <property type="evidence" value="ECO:0007669"/>
    <property type="project" value="InterPro"/>
</dbReference>
<dbReference type="SUPFAM" id="SSF56112">
    <property type="entry name" value="Protein kinase-like (PK-like)"/>
    <property type="match status" value="1"/>
</dbReference>
<feature type="compositionally biased region" description="Basic and acidic residues" evidence="15">
    <location>
        <begin position="59"/>
        <end position="75"/>
    </location>
</feature>
<dbReference type="Pfam" id="PF08573">
    <property type="entry name" value="SAE2"/>
    <property type="match status" value="1"/>
</dbReference>
<feature type="region of interest" description="Disordered" evidence="15">
    <location>
        <begin position="1888"/>
        <end position="1927"/>
    </location>
</feature>
<dbReference type="InterPro" id="IPR017441">
    <property type="entry name" value="Protein_kinase_ATP_BS"/>
</dbReference>
<evidence type="ECO:0000313" key="21">
    <source>
        <dbReference type="Proteomes" id="UP000241769"/>
    </source>
</evidence>
<evidence type="ECO:0000256" key="2">
    <source>
        <dbReference type="ARBA" id="ARBA00004123"/>
    </source>
</evidence>
<dbReference type="Proteomes" id="UP000241769">
    <property type="component" value="Unassembled WGS sequence"/>
</dbReference>
<feature type="compositionally biased region" description="Low complexity" evidence="15">
    <location>
        <begin position="1911"/>
        <end position="1922"/>
    </location>
</feature>
<evidence type="ECO:0000259" key="18">
    <source>
        <dbReference type="PROSITE" id="PS50235"/>
    </source>
</evidence>
<dbReference type="PROSITE" id="PS00108">
    <property type="entry name" value="PROTEIN_KINASE_ST"/>
    <property type="match status" value="1"/>
</dbReference>
<comment type="caution">
    <text evidence="20">The sequence shown here is derived from an EMBL/GenBank/DDBJ whole genome shotgun (WGS) entry which is preliminary data.</text>
</comment>
<comment type="similarity">
    <text evidence="3">Belongs to the peptidase C19 family.</text>
</comment>
<feature type="domain" description="USP" evidence="18">
    <location>
        <begin position="313"/>
        <end position="914"/>
    </location>
</feature>
<keyword evidence="12" id="KW-0539">Nucleus</keyword>
<dbReference type="Pfam" id="PF00443">
    <property type="entry name" value="UCH"/>
    <property type="match status" value="1"/>
</dbReference>
<feature type="domain" description="DUSP" evidence="19">
    <location>
        <begin position="1"/>
        <end position="147"/>
    </location>
</feature>
<feature type="compositionally biased region" description="Polar residues" evidence="15">
    <location>
        <begin position="2389"/>
        <end position="2402"/>
    </location>
</feature>
<dbReference type="GO" id="GO:0006508">
    <property type="term" value="P:proteolysis"/>
    <property type="evidence" value="ECO:0007669"/>
    <property type="project" value="UniProtKB-KW"/>
</dbReference>
<keyword evidence="11 13" id="KW-0067">ATP-binding</keyword>
<dbReference type="OrthoDB" id="265776at2759"/>
<dbReference type="PROSITE" id="PS00107">
    <property type="entry name" value="PROTEIN_KINASE_ATP"/>
    <property type="match status" value="1"/>
</dbReference>
<keyword evidence="10" id="KW-0788">Thiol protease</keyword>
<dbReference type="CDD" id="cd06606">
    <property type="entry name" value="STKc_MAPKKK"/>
    <property type="match status" value="1"/>
</dbReference>
<evidence type="ECO:0000256" key="9">
    <source>
        <dbReference type="ARBA" id="ARBA00022801"/>
    </source>
</evidence>
<dbReference type="PROSITE" id="PS00973">
    <property type="entry name" value="USP_2"/>
    <property type="match status" value="1"/>
</dbReference>
<keyword evidence="21" id="KW-1185">Reference proteome</keyword>
<feature type="region of interest" description="Disordered" evidence="15">
    <location>
        <begin position="1946"/>
        <end position="2048"/>
    </location>
</feature>
<feature type="compositionally biased region" description="Basic and acidic residues" evidence="15">
    <location>
        <begin position="2310"/>
        <end position="2322"/>
    </location>
</feature>
<dbReference type="InterPro" id="IPR013882">
    <property type="entry name" value="Ctp1_C"/>
</dbReference>
<evidence type="ECO:0000256" key="15">
    <source>
        <dbReference type="SAM" id="MobiDB-lite"/>
    </source>
</evidence>
<dbReference type="InterPro" id="IPR050185">
    <property type="entry name" value="Ub_carboxyl-term_hydrolase"/>
</dbReference>
<comment type="catalytic activity">
    <reaction evidence="1">
        <text>Thiol-dependent hydrolysis of ester, thioester, amide, peptide and isopeptide bonds formed by the C-terminal Gly of ubiquitin (a 76-residue protein attached to proteins as an intracellular targeting signal).</text>
        <dbReference type="EC" id="3.4.19.12"/>
    </reaction>
</comment>
<keyword evidence="8" id="KW-0833">Ubl conjugation pathway</keyword>
<feature type="region of interest" description="Disordered" evidence="15">
    <location>
        <begin position="646"/>
        <end position="681"/>
    </location>
</feature>
<dbReference type="GO" id="GO:0006281">
    <property type="term" value="P:DNA repair"/>
    <property type="evidence" value="ECO:0007669"/>
    <property type="project" value="InterPro"/>
</dbReference>
<dbReference type="EMBL" id="MDYQ01000173">
    <property type="protein sequence ID" value="PRP79741.1"/>
    <property type="molecule type" value="Genomic_DNA"/>
</dbReference>
<evidence type="ECO:0000256" key="6">
    <source>
        <dbReference type="ARBA" id="ARBA00022741"/>
    </source>
</evidence>
<feature type="coiled-coil region" evidence="14">
    <location>
        <begin position="1125"/>
        <end position="1152"/>
    </location>
</feature>
<dbReference type="InterPro" id="IPR011009">
    <property type="entry name" value="Kinase-like_dom_sf"/>
</dbReference>
<feature type="compositionally biased region" description="Polar residues" evidence="15">
    <location>
        <begin position="2357"/>
        <end position="2374"/>
    </location>
</feature>
<feature type="compositionally biased region" description="Polar residues" evidence="15">
    <location>
        <begin position="1997"/>
        <end position="2006"/>
    </location>
</feature>
<evidence type="ECO:0000256" key="10">
    <source>
        <dbReference type="ARBA" id="ARBA00022807"/>
    </source>
</evidence>
<dbReference type="CDD" id="cd02674">
    <property type="entry name" value="Peptidase_C19R"/>
    <property type="match status" value="1"/>
</dbReference>
<dbReference type="SMART" id="SM00695">
    <property type="entry name" value="DUSP"/>
    <property type="match status" value="1"/>
</dbReference>
<accession>A0A2P6N708</accession>
<feature type="transmembrane region" description="Helical" evidence="16">
    <location>
        <begin position="946"/>
        <end position="964"/>
    </location>
</feature>
<dbReference type="InterPro" id="IPR038765">
    <property type="entry name" value="Papain-like_cys_pep_sf"/>
</dbReference>
<evidence type="ECO:0000256" key="7">
    <source>
        <dbReference type="ARBA" id="ARBA00022763"/>
    </source>
</evidence>
<dbReference type="PROSITE" id="PS50011">
    <property type="entry name" value="PROTEIN_KINASE_DOM"/>
    <property type="match status" value="1"/>
</dbReference>
<feature type="transmembrane region" description="Helical" evidence="16">
    <location>
        <begin position="1015"/>
        <end position="1041"/>
    </location>
</feature>
<dbReference type="SUPFAM" id="SSF54001">
    <property type="entry name" value="Cysteine proteinases"/>
    <property type="match status" value="1"/>
</dbReference>
<evidence type="ECO:0000256" key="1">
    <source>
        <dbReference type="ARBA" id="ARBA00000707"/>
    </source>
</evidence>
<dbReference type="InterPro" id="IPR018200">
    <property type="entry name" value="USP_CS"/>
</dbReference>
<name>A0A2P6N708_9EUKA</name>
<feature type="transmembrane region" description="Helical" evidence="16">
    <location>
        <begin position="1362"/>
        <end position="1384"/>
    </location>
</feature>
<evidence type="ECO:0000256" key="8">
    <source>
        <dbReference type="ARBA" id="ARBA00022786"/>
    </source>
</evidence>
<feature type="transmembrane region" description="Helical" evidence="16">
    <location>
        <begin position="1073"/>
        <end position="1095"/>
    </location>
</feature>
<feature type="region of interest" description="Disordered" evidence="15">
    <location>
        <begin position="2310"/>
        <end position="2440"/>
    </location>
</feature>
<dbReference type="GO" id="GO:0004672">
    <property type="term" value="F:protein kinase activity"/>
    <property type="evidence" value="ECO:0007669"/>
    <property type="project" value="InterPro"/>
</dbReference>
<keyword evidence="16" id="KW-1133">Transmembrane helix</keyword>
<dbReference type="Pfam" id="PF00069">
    <property type="entry name" value="Pkinase"/>
    <property type="match status" value="1"/>
</dbReference>
<evidence type="ECO:0000256" key="4">
    <source>
        <dbReference type="ARBA" id="ARBA00012759"/>
    </source>
</evidence>
<evidence type="ECO:0000259" key="17">
    <source>
        <dbReference type="PROSITE" id="PS50011"/>
    </source>
</evidence>
<evidence type="ECO:0000256" key="3">
    <source>
        <dbReference type="ARBA" id="ARBA00009085"/>
    </source>
</evidence>
<dbReference type="SMART" id="SM00220">
    <property type="entry name" value="S_TKc"/>
    <property type="match status" value="1"/>
</dbReference>
<keyword evidence="5" id="KW-0645">Protease</keyword>
<evidence type="ECO:0000256" key="14">
    <source>
        <dbReference type="SAM" id="Coils"/>
    </source>
</evidence>
<dbReference type="InterPro" id="IPR028889">
    <property type="entry name" value="USP"/>
</dbReference>
<feature type="compositionally biased region" description="Polar residues" evidence="15">
    <location>
        <begin position="1560"/>
        <end position="1584"/>
    </location>
</feature>
<keyword evidence="16" id="KW-0472">Membrane</keyword>
<feature type="region of interest" description="Disordered" evidence="15">
    <location>
        <begin position="2484"/>
        <end position="2512"/>
    </location>
</feature>
<feature type="compositionally biased region" description="Acidic residues" evidence="15">
    <location>
        <begin position="2023"/>
        <end position="2039"/>
    </location>
</feature>
<evidence type="ECO:0000256" key="11">
    <source>
        <dbReference type="ARBA" id="ARBA00022840"/>
    </source>
</evidence>
<proteinExistence type="inferred from homology"/>
<feature type="region of interest" description="Disordered" evidence="15">
    <location>
        <begin position="268"/>
        <end position="306"/>
    </location>
</feature>
<dbReference type="GO" id="GO:0005524">
    <property type="term" value="F:ATP binding"/>
    <property type="evidence" value="ECO:0007669"/>
    <property type="project" value="UniProtKB-UniRule"/>
</dbReference>
<dbReference type="SUPFAM" id="SSF143791">
    <property type="entry name" value="DUSP-like"/>
    <property type="match status" value="1"/>
</dbReference>
<dbReference type="EC" id="3.4.19.12" evidence="4"/>
<organism evidence="20 21">
    <name type="scientific">Planoprotostelium fungivorum</name>
    <dbReference type="NCBI Taxonomy" id="1890364"/>
    <lineage>
        <taxon>Eukaryota</taxon>
        <taxon>Amoebozoa</taxon>
        <taxon>Evosea</taxon>
        <taxon>Variosea</taxon>
        <taxon>Cavosteliida</taxon>
        <taxon>Cavosteliaceae</taxon>
        <taxon>Planoprotostelium</taxon>
    </lineage>
</organism>
<comment type="subcellular location">
    <subcellularLocation>
        <location evidence="2">Nucleus</location>
    </subcellularLocation>
</comment>
<dbReference type="InterPro" id="IPR001394">
    <property type="entry name" value="Peptidase_C19_UCH"/>
</dbReference>
<evidence type="ECO:0000313" key="20">
    <source>
        <dbReference type="EMBL" id="PRP79741.1"/>
    </source>
</evidence>
<dbReference type="InterPro" id="IPR008271">
    <property type="entry name" value="Ser/Thr_kinase_AS"/>
</dbReference>
<feature type="compositionally biased region" description="Basic and acidic residues" evidence="15">
    <location>
        <begin position="1956"/>
        <end position="1967"/>
    </location>
</feature>
<dbReference type="InterPro" id="IPR006615">
    <property type="entry name" value="Pept_C19_DUSP"/>
</dbReference>
<dbReference type="PANTHER" id="PTHR21646">
    <property type="entry name" value="UBIQUITIN CARBOXYL-TERMINAL HYDROLASE"/>
    <property type="match status" value="1"/>
</dbReference>
<evidence type="ECO:0000256" key="12">
    <source>
        <dbReference type="ARBA" id="ARBA00023242"/>
    </source>
</evidence>
<feature type="binding site" evidence="13">
    <location>
        <position position="1670"/>
    </location>
    <ligand>
        <name>ATP</name>
        <dbReference type="ChEBI" id="CHEBI:30616"/>
    </ligand>
</feature>
<dbReference type="PROSITE" id="PS50235">
    <property type="entry name" value="USP_3"/>
    <property type="match status" value="1"/>
</dbReference>
<keyword evidence="9" id="KW-0378">Hydrolase</keyword>
<feature type="domain" description="Protein kinase" evidence="17">
    <location>
        <begin position="1641"/>
        <end position="1887"/>
    </location>
</feature>
<evidence type="ECO:0000256" key="5">
    <source>
        <dbReference type="ARBA" id="ARBA00022670"/>
    </source>
</evidence>
<keyword evidence="16" id="KW-0812">Transmembrane</keyword>
<dbReference type="GO" id="GO:0004843">
    <property type="term" value="F:cysteine-type deubiquitinase activity"/>
    <property type="evidence" value="ECO:0007669"/>
    <property type="project" value="UniProtKB-EC"/>
</dbReference>
<feature type="compositionally biased region" description="Low complexity" evidence="15">
    <location>
        <begin position="271"/>
        <end position="299"/>
    </location>
</feature>
<keyword evidence="14" id="KW-0175">Coiled coil</keyword>
<dbReference type="Pfam" id="PF06337">
    <property type="entry name" value="DUSP"/>
    <property type="match status" value="1"/>
</dbReference>
<sequence>MQSSRQELIEIWKEIVQSREEVKKVKQVYVVAASWYKAWVEWTDVTEKGSQSPTEESNGESKPESDEKKDIEKGDPPATKLDNTSLLQVSDYEKTAASPGSRVWPEDFCTLSPNVKEDEDYIVVAPTAWSLITKHHGGGPEISRNTLDDGSVEVHPLLLRLYQTNDGGFFTETSEIEVNISRISPVREIKEACSKMWDVPLDACIGCALWNTTVSPSVQLEDDSIVGNTCIKDGHKLVLRLDAKTMKKIKNKKKKKTLGGLFSRFSRVGNSSESDSSGSSSAISSQNCSPNNNSSPLEESNGRSKTKTKAGLCGLTNLSNTCFMNSVIQCLINTEPLTEYFLAGKYKADINRSNPLGMKGQIAESWGSLTKHIWTNNVSSPMAPRDLKSTITKFAPQFGGGAQHDFQEFMAFLLDGLHEDLNRVHQKNYTEEGETPKDETEERLAEISWERHLGHNSSIVVDMFQGQLKSTLVCPQCSHVSKTWDPFMYISLPLPQDAEKKVQVTLMRYKEEWETPVKRLITLPRNACIVDLAEEIKKKIPGREPDIPCEMLLAEVTNGSTITAYLVGRDPIIRLHNDVNIIAYELPQGASKMLRLQVTHRLRNKHGKFTLSGHPFLSYFEDDKTTGSQLYDTIWKRVRNFAESYESDSSKETASSPSSPRKSDRKKSTSSDPLPSDVEKERDPIYSQYPFRITVVSPSCNTCGLCTDMTCQGCPIVPDDTKIPLHQSGHTVTLEWNQEVSHKLSKSDEMTRVVLDVSMERLNGQKEEQVNLDKALNLFTNNEKLGVSDPWLCPNCKKNQRANKKFDLWRMPSILVVHLKRFNSSRDKNRVFVDFPLENLDLSSQVEGKQSIPPIYDLFAIANHTGGMNGGHYTAFAKNKNDKQWYQFNDELVSRVNASDIKTAAAYVLFYKRREPSCVFVPRDHDNVWGFLGTRRSASCGLGRRVFPLLLLFVWLGAVPLFLYDVGEADEMAYTGRSTLSFLGLNKTINGQSTSGRLCDYQNGACNWTVYFKNIVIYFAPGAVFAALSLLCFLVFCFGRFCCNSFGGRKSTTGCCCVGNPDDFPGYSGRSVFLVKFCVFMCFIVTGGLVLLAFLGSKAVSVGVTNLETSIFNSGESLITKASAIADAIGQVDQAKAQAQEVRDLINKGNETLNQAIGFRSSIDLYNNYRFYGTVGALALSTALLLVGSLGAICNWSPGLLSFFAMFIIWLIFSTHLGVLAVTHDACTEITLFSQNTSTPTAFNTVLDCGQFVSIQTYLKGLASGAFADACKSADDFIITDSDFRNKTFEECIHGCINNNLRNLTTNINSSLVMVIQYNNILHTQVLPLLSCDFFQTAINDTREPLCTTTHLTLRRNGILKITVASCLIGTFTVVGIFGMIMGFKRFTPNATRRKITRVHPMNEDPTGYQDYHRPGPPSGVYHPQMMGNDPRMMHTVQQPGYSYDRMRTVLRSAFCGSINPIRELIEAGRRIISEPVFIDDTILAKSEGNTPRVLTPEGGWEQRKKVPTLPRMATEPSLLEGIADAAIKKTQNKKSHDMYGISLDAGTDEFAEDLPQDQAYGNKSRSGSLTPRSRNSSLTVRSSAVNSAIDSTMNSMMNSMDSLEGKDKEDVDNDGYYDSREREVLEEQKPKPNTYSQIRWQKGGLIGAGAFGKVCLGLNLDTGELLAVKQIDLVSNDAEKARQDEVAMMRELNHENIVSCLNIFLEYAPGGSISALLAKFGRFSENIIKVYTRQILTGLEYLHRHKIIHRDIKGANILVDNNGVVKLADFGASKKLEGLVNAHNGLRSLTGTPYYMAPEVIRQTGHGRQADIWSVGCTVYEMWTGKPPWYEIRDNISALFHIASDTTSPPIQDTMPIDLQDFLSQCFKRNPQERPNASRLLTNKFVRPPSEGHQVNSSQNRVKGNATKRLSSPVVSLKPSPTDARVIPKASPTLIREQSFTRGLTSSSWLSRSSSKGEGEILRESEDFNPIEEPPWANSLRSSGERNMSWVESKLKNSPTITRSSSPEEKKRVTVPRLIEPLDLEDDIHEDNGSDTDSEIEHEKNEVGRRVDPLHLTPPKQVDQATLINFVRRSAKRDTKKRLMDTPILQSIKNMNGLKTDDVDTIIAMTSRRSREGGLRPEKRVQKARVLCWSLYPFFHTISHKWQMKELLGESLYKQIHIHLKGFHQSQDIDTLCQNIRSSIPDNVKRGKIASALVGFVPPHLAPQLLDQLSTSGTDDEATQVMLDVQHSTSSTPHKKKTPIKAITDIDLDDFASTNLVHTKSETKKQTPTIKKTIPINKKTIPSKIAFDDDDDQTFDLGINKRAIQKEKSSKKEREGEIITIDDSDNTEPKPSPPKKLKTSKEIVIIEDDISTQEITKNTSQETIPSTSSKRLKRKPQQLPATIVISSLESDSATQPMQAPYDPEDEYSEVDLDEGTPELKGNDQFTKPYKYVDQHPVRRREERQALPGRECEHCKKFYDAIDMSAETRNQFVHDCSKHKERFTPPSTPPGFWDVGFPSSEASSTLDL</sequence>
<feature type="region of interest" description="Disordered" evidence="15">
    <location>
        <begin position="46"/>
        <end position="86"/>
    </location>
</feature>
<keyword evidence="6 13" id="KW-0547">Nucleotide-binding</keyword>
<dbReference type="Gene3D" id="3.30.2230.10">
    <property type="entry name" value="DUSP-like"/>
    <property type="match status" value="1"/>
</dbReference>
<dbReference type="InterPro" id="IPR035927">
    <property type="entry name" value="DUSP-like_sf"/>
</dbReference>
<evidence type="ECO:0000256" key="16">
    <source>
        <dbReference type="SAM" id="Phobius"/>
    </source>
</evidence>
<dbReference type="STRING" id="1890364.A0A2P6N708"/>
<feature type="compositionally biased region" description="Polar residues" evidence="15">
    <location>
        <begin position="1894"/>
        <end position="1903"/>
    </location>
</feature>
<protein>
    <recommendedName>
        <fullName evidence="4">ubiquitinyl hydrolase 1</fullName>
        <ecNumber evidence="4">3.4.19.12</ecNumber>
    </recommendedName>
</protein>
<feature type="transmembrane region" description="Helical" evidence="16">
    <location>
        <begin position="1169"/>
        <end position="1193"/>
    </location>
</feature>
<dbReference type="GO" id="GO:0005634">
    <property type="term" value="C:nucleus"/>
    <property type="evidence" value="ECO:0007669"/>
    <property type="project" value="UniProtKB-SubCell"/>
</dbReference>
<dbReference type="Gene3D" id="3.90.70.10">
    <property type="entry name" value="Cysteine proteinases"/>
    <property type="match status" value="2"/>
</dbReference>
<evidence type="ECO:0000256" key="13">
    <source>
        <dbReference type="PROSITE-ProRule" id="PRU10141"/>
    </source>
</evidence>
<feature type="compositionally biased region" description="Acidic residues" evidence="15">
    <location>
        <begin position="2407"/>
        <end position="2421"/>
    </location>
</feature>
<dbReference type="InParanoid" id="A0A2P6N708"/>
<reference evidence="20 21" key="1">
    <citation type="journal article" date="2018" name="Genome Biol. Evol.">
        <title>Multiple Roots of Fruiting Body Formation in Amoebozoa.</title>
        <authorList>
            <person name="Hillmann F."/>
            <person name="Forbes G."/>
            <person name="Novohradska S."/>
            <person name="Ferling I."/>
            <person name="Riege K."/>
            <person name="Groth M."/>
            <person name="Westermann M."/>
            <person name="Marz M."/>
            <person name="Spaller T."/>
            <person name="Winckler T."/>
            <person name="Schaap P."/>
            <person name="Glockner G."/>
        </authorList>
    </citation>
    <scope>NUCLEOTIDE SEQUENCE [LARGE SCALE GENOMIC DNA]</scope>
    <source>
        <strain evidence="20 21">Jena</strain>
    </source>
</reference>
<feature type="transmembrane region" description="Helical" evidence="16">
    <location>
        <begin position="1199"/>
        <end position="1222"/>
    </location>
</feature>
<dbReference type="PANTHER" id="PTHR21646:SF24">
    <property type="entry name" value="UBIQUITIN CARBOXYL-TERMINAL HYDROLASE"/>
    <property type="match status" value="1"/>
</dbReference>
<keyword evidence="7" id="KW-0227">DNA damage</keyword>
<dbReference type="PROSITE" id="PS51283">
    <property type="entry name" value="DUSP"/>
    <property type="match status" value="1"/>
</dbReference>
<dbReference type="InterPro" id="IPR000719">
    <property type="entry name" value="Prot_kinase_dom"/>
</dbReference>
<evidence type="ECO:0000259" key="19">
    <source>
        <dbReference type="PROSITE" id="PS51283"/>
    </source>
</evidence>
<gene>
    <name evidence="20" type="ORF">PROFUN_12675</name>
</gene>